<feature type="transmembrane region" description="Helical" evidence="3">
    <location>
        <begin position="132"/>
        <end position="153"/>
    </location>
</feature>
<feature type="transmembrane region" description="Helical" evidence="3">
    <location>
        <begin position="6"/>
        <end position="25"/>
    </location>
</feature>
<comment type="caution">
    <text evidence="4">The sequence shown here is derived from an EMBL/GenBank/DDBJ whole genome shotgun (WGS) entry which is preliminary data.</text>
</comment>
<dbReference type="AlphaFoldDB" id="R5LFN7"/>
<dbReference type="GO" id="GO:0016020">
    <property type="term" value="C:membrane"/>
    <property type="evidence" value="ECO:0007669"/>
    <property type="project" value="InterPro"/>
</dbReference>
<keyword evidence="3" id="KW-0472">Membrane</keyword>
<dbReference type="EMBL" id="CAYU010000082">
    <property type="protein sequence ID" value="CCY77958.1"/>
    <property type="molecule type" value="Genomic_DNA"/>
</dbReference>
<proteinExistence type="predicted"/>
<dbReference type="PANTHER" id="PTHR37815">
    <property type="entry name" value="UPF0397 PROTEIN BC_2624-RELATED"/>
    <property type="match status" value="1"/>
</dbReference>
<dbReference type="Gene3D" id="1.10.1760.20">
    <property type="match status" value="1"/>
</dbReference>
<dbReference type="Pfam" id="PF07155">
    <property type="entry name" value="ECF-ribofla_trS"/>
    <property type="match status" value="1"/>
</dbReference>
<name>R5LFN7_9FIRM</name>
<evidence type="ECO:0000256" key="3">
    <source>
        <dbReference type="SAM" id="Phobius"/>
    </source>
</evidence>
<evidence type="ECO:0000313" key="4">
    <source>
        <dbReference type="EMBL" id="CCY77958.1"/>
    </source>
</evidence>
<keyword evidence="1 3" id="KW-0812">Transmembrane</keyword>
<reference evidence="4" key="1">
    <citation type="submission" date="2012-11" db="EMBL/GenBank/DDBJ databases">
        <title>Dependencies among metagenomic species, viruses, plasmids and units of genetic variation.</title>
        <authorList>
            <person name="Nielsen H.B."/>
            <person name="Almeida M."/>
            <person name="Juncker A.S."/>
            <person name="Rasmussen S."/>
            <person name="Li J."/>
            <person name="Sunagawa S."/>
            <person name="Plichta D."/>
            <person name="Gautier L."/>
            <person name="Le Chatelier E."/>
            <person name="Peletier E."/>
            <person name="Bonde I."/>
            <person name="Nielsen T."/>
            <person name="Manichanh C."/>
            <person name="Arumugam M."/>
            <person name="Batto J."/>
            <person name="Santos M.B.Q.D."/>
            <person name="Blom N."/>
            <person name="Borruel N."/>
            <person name="Burgdorf K.S."/>
            <person name="Boumezbeur F."/>
            <person name="Casellas F."/>
            <person name="Dore J."/>
            <person name="Guarner F."/>
            <person name="Hansen T."/>
            <person name="Hildebrand F."/>
            <person name="Kaas R.S."/>
            <person name="Kennedy S."/>
            <person name="Kristiansen K."/>
            <person name="Kultima J.R."/>
            <person name="Leonard P."/>
            <person name="Levenez F."/>
            <person name="Lund O."/>
            <person name="Moumen B."/>
            <person name="Le Paslier D."/>
            <person name="Pons N."/>
            <person name="Pedersen O."/>
            <person name="Prifti E."/>
            <person name="Qin J."/>
            <person name="Raes J."/>
            <person name="Tap J."/>
            <person name="Tims S."/>
            <person name="Ussery D.W."/>
            <person name="Yamada T."/>
            <person name="MetaHit consortium"/>
            <person name="Renault P."/>
            <person name="Sicheritz-Ponten T."/>
            <person name="Bork P."/>
            <person name="Wang J."/>
            <person name="Brunak S."/>
            <person name="Ehrlich S.D."/>
        </authorList>
    </citation>
    <scope>NUCLEOTIDE SEQUENCE [LARGE SCALE GENOMIC DNA]</scope>
</reference>
<sequence>MTTKNLCLASVFTAIVCLVTRFIQIPIPLGYFNIGNCIILLFCYVMPCPYGLFIGGVGSAIADLLSMPVWAFPTLIIKVLMPLAFYGLIKLFDKFSLKYIFAAIISMLIPFAGYTFVGAIIAGSLYAGFTQIPGLALEYAANVVLFAVLWFAAKKAGLRRIYESDRSQ</sequence>
<feature type="transmembrane region" description="Helical" evidence="3">
    <location>
        <begin position="100"/>
        <end position="126"/>
    </location>
</feature>
<protein>
    <submittedName>
        <fullName evidence="4">Conserved hypothetical membrane protein DUF1393 family</fullName>
    </submittedName>
</protein>
<gene>
    <name evidence="4" type="ORF">BN569_01042</name>
</gene>
<feature type="transmembrane region" description="Helical" evidence="3">
    <location>
        <begin position="37"/>
        <end position="61"/>
    </location>
</feature>
<accession>R5LFN7</accession>
<evidence type="ECO:0000256" key="2">
    <source>
        <dbReference type="ARBA" id="ARBA00022989"/>
    </source>
</evidence>
<evidence type="ECO:0000313" key="5">
    <source>
        <dbReference type="Proteomes" id="UP000018300"/>
    </source>
</evidence>
<dbReference type="Proteomes" id="UP000018300">
    <property type="component" value="Unassembled WGS sequence"/>
</dbReference>
<feature type="transmembrane region" description="Helical" evidence="3">
    <location>
        <begin position="67"/>
        <end position="88"/>
    </location>
</feature>
<organism evidence="4 5">
    <name type="scientific">Eshraghiella crossota CAG:259</name>
    <dbReference type="NCBI Taxonomy" id="1263062"/>
    <lineage>
        <taxon>Bacteria</taxon>
        <taxon>Bacillati</taxon>
        <taxon>Bacillota</taxon>
        <taxon>Clostridia</taxon>
        <taxon>Lachnospirales</taxon>
        <taxon>Lachnospiraceae</taxon>
        <taxon>Eshraghiella</taxon>
    </lineage>
</organism>
<dbReference type="InterPro" id="IPR009825">
    <property type="entry name" value="ECF_substrate-spec-like"/>
</dbReference>
<evidence type="ECO:0000256" key="1">
    <source>
        <dbReference type="ARBA" id="ARBA00022692"/>
    </source>
</evidence>
<keyword evidence="2 3" id="KW-1133">Transmembrane helix</keyword>
<dbReference type="PANTHER" id="PTHR37815:SF3">
    <property type="entry name" value="UPF0397 PROTEIN SPR0429"/>
    <property type="match status" value="1"/>
</dbReference>